<evidence type="ECO:0000256" key="5">
    <source>
        <dbReference type="ARBA" id="ARBA00040742"/>
    </source>
</evidence>
<dbReference type="Proteomes" id="UP000289738">
    <property type="component" value="Chromosome B05"/>
</dbReference>
<reference evidence="8 9" key="1">
    <citation type="submission" date="2019-01" db="EMBL/GenBank/DDBJ databases">
        <title>Sequencing of cultivated peanut Arachis hypogaea provides insights into genome evolution and oil improvement.</title>
        <authorList>
            <person name="Chen X."/>
        </authorList>
    </citation>
    <scope>NUCLEOTIDE SEQUENCE [LARGE SCALE GENOMIC DNA]</scope>
    <source>
        <strain evidence="9">cv. Fuhuasheng</strain>
        <tissue evidence="8">Leaves</tissue>
    </source>
</reference>
<dbReference type="GO" id="GO:0030515">
    <property type="term" value="F:snoRNA binding"/>
    <property type="evidence" value="ECO:0007669"/>
    <property type="project" value="InterPro"/>
</dbReference>
<dbReference type="InterPro" id="IPR045056">
    <property type="entry name" value="Nop56/Nop58"/>
</dbReference>
<dbReference type="InterPro" id="IPR012976">
    <property type="entry name" value="NOSIC"/>
</dbReference>
<dbReference type="FunFam" id="1.10.287.4070:FF:000002">
    <property type="entry name" value="Nucleolar protein 56"/>
    <property type="match status" value="1"/>
</dbReference>
<dbReference type="Pfam" id="PF08156">
    <property type="entry name" value="NOP5NT"/>
    <property type="match status" value="1"/>
</dbReference>
<protein>
    <recommendedName>
        <fullName evidence="5">Nucleolar protein 56</fullName>
    </recommendedName>
</protein>
<proteinExistence type="inferred from homology"/>
<sequence>MALFLLYESASGYALFEAHGLDEIGQNTEAVRNSVSDLNRFGKVVKLRSFNPFTSALDALKQCNAISEGLLTDELRTVLETNLPKVKEGKKSKFSLGVSDPKIGSQIAEVTKIPCQSNEFVSELLRGVRLHFDKFVGDLKTGDLEKAQLGLGHSYSRAKVKFNVNRVDNMVIQAIFLLDTLDKDINSFSMRVRINKLEVLNYLGRLPIMCREWYSWHFPELVKIVNDNYLYAKVAKFIEDKAKLAEDKIPELTDIVGDEDKAKEIVEAAKASMGQDLSPVDLINVHQFAQRVMDLSEYRRKLYDYLVAKMNDIAPNLASLIGEVVGARLISHAGSLTNLAKCPSSTLQILGAEKALFRFLSLLVSFLPSWNGLLGHRRRIRPFLCCKTENSLLFTIVVSGTAVKTSLHVFRALKTRGNTPKYGLIFHSSFIGRASAKNKGRMARYLANKCSIASRIDCFSERGTTAFGEKLREQVEERLDFYDKGVAPRKNIDVMKSAIESADNKDMEMETEEVPVEASGKKAKKKKQKAADEGDDMAVETTNGDALEDQKSEKKKKKKEKRKLDQEAEQNVINGVADGEVKKKKKKDKKDENGEMVEAASETKKKKKSKS</sequence>
<dbReference type="GO" id="GO:0042254">
    <property type="term" value="P:ribosome biogenesis"/>
    <property type="evidence" value="ECO:0007669"/>
    <property type="project" value="UniProtKB-KW"/>
</dbReference>
<dbReference type="InterPro" id="IPR042239">
    <property type="entry name" value="Nop_C"/>
</dbReference>
<dbReference type="GO" id="GO:0032040">
    <property type="term" value="C:small-subunit processome"/>
    <property type="evidence" value="ECO:0007669"/>
    <property type="project" value="InterPro"/>
</dbReference>
<feature type="domain" description="Nop" evidence="7">
    <location>
        <begin position="313"/>
        <end position="484"/>
    </location>
</feature>
<accession>A0A444Z111</accession>
<comment type="caution">
    <text evidence="8">The sequence shown here is derived from an EMBL/GenBank/DDBJ whole genome shotgun (WGS) entry which is preliminary data.</text>
</comment>
<dbReference type="Pfam" id="PF01798">
    <property type="entry name" value="Nop"/>
    <property type="match status" value="2"/>
</dbReference>
<dbReference type="SMART" id="SM00931">
    <property type="entry name" value="NOSIC"/>
    <property type="match status" value="1"/>
</dbReference>
<dbReference type="SUPFAM" id="SSF89124">
    <property type="entry name" value="Nop domain"/>
    <property type="match status" value="2"/>
</dbReference>
<dbReference type="Gene3D" id="1.10.246.90">
    <property type="entry name" value="Nop domain"/>
    <property type="match status" value="1"/>
</dbReference>
<gene>
    <name evidence="8" type="ORF">Ahy_B05g075329</name>
</gene>
<dbReference type="PANTHER" id="PTHR10894">
    <property type="entry name" value="NUCLEOLAR PROTEIN 5 NUCLEOLAR PROTEIN NOP5 NOP58"/>
    <property type="match status" value="1"/>
</dbReference>
<evidence type="ECO:0000313" key="9">
    <source>
        <dbReference type="Proteomes" id="UP000289738"/>
    </source>
</evidence>
<evidence type="ECO:0000256" key="1">
    <source>
        <dbReference type="ARBA" id="ARBA00004604"/>
    </source>
</evidence>
<feature type="region of interest" description="Disordered" evidence="6">
    <location>
        <begin position="503"/>
        <end position="611"/>
    </location>
</feature>
<dbReference type="PROSITE" id="PS51358">
    <property type="entry name" value="NOP"/>
    <property type="match status" value="1"/>
</dbReference>
<dbReference type="PANTHER" id="PTHR10894:SF0">
    <property type="entry name" value="NUCLEOLAR PROTEIN 56"/>
    <property type="match status" value="1"/>
</dbReference>
<keyword evidence="9" id="KW-1185">Reference proteome</keyword>
<dbReference type="AlphaFoldDB" id="A0A444Z111"/>
<comment type="subcellular location">
    <subcellularLocation>
        <location evidence="1">Nucleus</location>
        <location evidence="1">Nucleolus</location>
    </subcellularLocation>
</comment>
<keyword evidence="4" id="KW-0539">Nucleus</keyword>
<evidence type="ECO:0000256" key="4">
    <source>
        <dbReference type="ARBA" id="ARBA00023242"/>
    </source>
</evidence>
<dbReference type="InterPro" id="IPR036070">
    <property type="entry name" value="Nop_dom_sf"/>
</dbReference>
<name>A0A444Z111_ARAHY</name>
<dbReference type="STRING" id="3818.A0A444Z111"/>
<dbReference type="GO" id="GO:0031428">
    <property type="term" value="C:box C/D methylation guide snoRNP complex"/>
    <property type="evidence" value="ECO:0007669"/>
    <property type="project" value="InterPro"/>
</dbReference>
<evidence type="ECO:0000256" key="6">
    <source>
        <dbReference type="SAM" id="MobiDB-lite"/>
    </source>
</evidence>
<dbReference type="Gene3D" id="1.10.287.4070">
    <property type="match status" value="1"/>
</dbReference>
<dbReference type="InterPro" id="IPR012974">
    <property type="entry name" value="NOP58/56_N"/>
</dbReference>
<evidence type="ECO:0000256" key="3">
    <source>
        <dbReference type="ARBA" id="ARBA00022517"/>
    </source>
</evidence>
<evidence type="ECO:0000259" key="7">
    <source>
        <dbReference type="PROSITE" id="PS51358"/>
    </source>
</evidence>
<keyword evidence="3" id="KW-0690">Ribosome biogenesis</keyword>
<evidence type="ECO:0000256" key="2">
    <source>
        <dbReference type="ARBA" id="ARBA00009211"/>
    </source>
</evidence>
<dbReference type="InterPro" id="IPR002687">
    <property type="entry name" value="Nop_dom"/>
</dbReference>
<organism evidence="8 9">
    <name type="scientific">Arachis hypogaea</name>
    <name type="common">Peanut</name>
    <dbReference type="NCBI Taxonomy" id="3818"/>
    <lineage>
        <taxon>Eukaryota</taxon>
        <taxon>Viridiplantae</taxon>
        <taxon>Streptophyta</taxon>
        <taxon>Embryophyta</taxon>
        <taxon>Tracheophyta</taxon>
        <taxon>Spermatophyta</taxon>
        <taxon>Magnoliopsida</taxon>
        <taxon>eudicotyledons</taxon>
        <taxon>Gunneridae</taxon>
        <taxon>Pentapetalae</taxon>
        <taxon>rosids</taxon>
        <taxon>fabids</taxon>
        <taxon>Fabales</taxon>
        <taxon>Fabaceae</taxon>
        <taxon>Papilionoideae</taxon>
        <taxon>50 kb inversion clade</taxon>
        <taxon>dalbergioids sensu lato</taxon>
        <taxon>Dalbergieae</taxon>
        <taxon>Pterocarpus clade</taxon>
        <taxon>Arachis</taxon>
    </lineage>
</organism>
<evidence type="ECO:0000313" key="8">
    <source>
        <dbReference type="EMBL" id="RYR07856.1"/>
    </source>
</evidence>
<comment type="similarity">
    <text evidence="2">Belongs to the NOP5/NOP56 family.</text>
</comment>
<dbReference type="EMBL" id="SDMP01000015">
    <property type="protein sequence ID" value="RYR07856.1"/>
    <property type="molecule type" value="Genomic_DNA"/>
</dbReference>